<evidence type="ECO:0000256" key="3">
    <source>
        <dbReference type="ARBA" id="ARBA00023237"/>
    </source>
</evidence>
<dbReference type="PROSITE" id="PS51257">
    <property type="entry name" value="PROKAR_LIPOPROTEIN"/>
    <property type="match status" value="1"/>
</dbReference>
<dbReference type="InterPro" id="IPR037873">
    <property type="entry name" value="BamE-like"/>
</dbReference>
<name>A0A839IRK5_9GAMM</name>
<comment type="subunit">
    <text evidence="4">Part of the Bam complex.</text>
</comment>
<comment type="similarity">
    <text evidence="4">Belongs to the BamE family.</text>
</comment>
<dbReference type="InterPro" id="IPR007450">
    <property type="entry name" value="BamE_dom"/>
</dbReference>
<gene>
    <name evidence="4" type="primary">bamE</name>
    <name evidence="6" type="ORF">H4O21_16035</name>
</gene>
<keyword evidence="3 4" id="KW-0998">Cell outer membrane</keyword>
<evidence type="ECO:0000313" key="6">
    <source>
        <dbReference type="EMBL" id="MBB1488113.1"/>
    </source>
</evidence>
<dbReference type="Gene3D" id="3.30.1450.10">
    <property type="match status" value="1"/>
</dbReference>
<feature type="domain" description="Outer membrane protein assembly factor BamE" evidence="5">
    <location>
        <begin position="32"/>
        <end position="100"/>
    </location>
</feature>
<keyword evidence="7" id="KW-1185">Reference proteome</keyword>
<comment type="caution">
    <text evidence="6">The sequence shown here is derived from an EMBL/GenBank/DDBJ whole genome shotgun (WGS) entry which is preliminary data.</text>
</comment>
<dbReference type="AlphaFoldDB" id="A0A839IRK5"/>
<dbReference type="EMBL" id="JACJFM010000023">
    <property type="protein sequence ID" value="MBB1488113.1"/>
    <property type="molecule type" value="Genomic_DNA"/>
</dbReference>
<evidence type="ECO:0000313" key="7">
    <source>
        <dbReference type="Proteomes" id="UP000565262"/>
    </source>
</evidence>
<dbReference type="GO" id="GO:0030674">
    <property type="term" value="F:protein-macromolecule adaptor activity"/>
    <property type="evidence" value="ECO:0007669"/>
    <property type="project" value="TreeGrafter"/>
</dbReference>
<dbReference type="PANTHER" id="PTHR37482:SF1">
    <property type="entry name" value="OUTER MEMBRANE PROTEIN ASSEMBLY FACTOR BAME"/>
    <property type="match status" value="1"/>
</dbReference>
<comment type="function">
    <text evidence="4">Part of the outer membrane protein assembly complex, which is involved in assembly and insertion of beta-barrel proteins into the outer membrane.</text>
</comment>
<keyword evidence="4" id="KW-0449">Lipoprotein</keyword>
<dbReference type="HAMAP" id="MF_00925">
    <property type="entry name" value="OM_assembly_BamE"/>
    <property type="match status" value="1"/>
</dbReference>
<dbReference type="GO" id="GO:1990063">
    <property type="term" value="C:Bam protein complex"/>
    <property type="evidence" value="ECO:0007669"/>
    <property type="project" value="TreeGrafter"/>
</dbReference>
<evidence type="ECO:0000259" key="5">
    <source>
        <dbReference type="Pfam" id="PF04355"/>
    </source>
</evidence>
<dbReference type="GO" id="GO:0051205">
    <property type="term" value="P:protein insertion into membrane"/>
    <property type="evidence" value="ECO:0007669"/>
    <property type="project" value="UniProtKB-UniRule"/>
</dbReference>
<dbReference type="Proteomes" id="UP000565262">
    <property type="component" value="Unassembled WGS sequence"/>
</dbReference>
<keyword evidence="2 4" id="KW-0472">Membrane</keyword>
<protein>
    <recommendedName>
        <fullName evidence="4">Outer membrane protein assembly factor BamE</fullName>
    </recommendedName>
</protein>
<comment type="subcellular location">
    <subcellularLocation>
        <location evidence="4">Cell outer membrane</location>
        <topology evidence="4">Lipid-anchor</topology>
    </subcellularLocation>
</comment>
<organism evidence="6 7">
    <name type="scientific">Oceanospirillum sediminis</name>
    <dbReference type="NCBI Taxonomy" id="2760088"/>
    <lineage>
        <taxon>Bacteria</taxon>
        <taxon>Pseudomonadati</taxon>
        <taxon>Pseudomonadota</taxon>
        <taxon>Gammaproteobacteria</taxon>
        <taxon>Oceanospirillales</taxon>
        <taxon>Oceanospirillaceae</taxon>
        <taxon>Oceanospirillum</taxon>
    </lineage>
</organism>
<dbReference type="Pfam" id="PF04355">
    <property type="entry name" value="BamE"/>
    <property type="match status" value="1"/>
</dbReference>
<dbReference type="PANTHER" id="PTHR37482">
    <property type="entry name" value="OUTER MEMBRANE PROTEIN ASSEMBLY FACTOR BAME"/>
    <property type="match status" value="1"/>
</dbReference>
<evidence type="ECO:0000256" key="1">
    <source>
        <dbReference type="ARBA" id="ARBA00022729"/>
    </source>
</evidence>
<proteinExistence type="inferred from homology"/>
<dbReference type="GO" id="GO:0043165">
    <property type="term" value="P:Gram-negative-bacterium-type cell outer membrane assembly"/>
    <property type="evidence" value="ECO:0007669"/>
    <property type="project" value="UniProtKB-UniRule"/>
</dbReference>
<evidence type="ECO:0000256" key="2">
    <source>
        <dbReference type="ARBA" id="ARBA00023136"/>
    </source>
</evidence>
<evidence type="ECO:0000256" key="4">
    <source>
        <dbReference type="HAMAP-Rule" id="MF_00925"/>
    </source>
</evidence>
<keyword evidence="4" id="KW-0564">Palmitate</keyword>
<sequence length="109" mass="12861">MQRLIILVIFSSFVTLSGCIFPGIYKRELQQGHVMTEEMINQLKPGLTREQVAYVMGTPLTTSTFNKNRWDYVYWLKDPRDNVTRERVTLFFEQDTLNDIIRVPEKSDQ</sequence>
<keyword evidence="1 4" id="KW-0732">Signal</keyword>
<dbReference type="InterPro" id="IPR026592">
    <property type="entry name" value="BamE"/>
</dbReference>
<accession>A0A839IRK5</accession>
<reference evidence="6 7" key="1">
    <citation type="submission" date="2020-08" db="EMBL/GenBank/DDBJ databases">
        <title>Oceanospirillum sp. nov. isolated from marine sediment.</title>
        <authorList>
            <person name="Ji X."/>
        </authorList>
    </citation>
    <scope>NUCLEOTIDE SEQUENCE [LARGE SCALE GENOMIC DNA]</scope>
    <source>
        <strain evidence="6 7">D5</strain>
    </source>
</reference>